<evidence type="ECO:0000313" key="3">
    <source>
        <dbReference type="Proteomes" id="UP001148018"/>
    </source>
</evidence>
<feature type="region of interest" description="Disordered" evidence="1">
    <location>
        <begin position="1"/>
        <end position="67"/>
    </location>
</feature>
<organism evidence="2 3">
    <name type="scientific">Muraenolepis orangiensis</name>
    <name type="common">Patagonian moray cod</name>
    <dbReference type="NCBI Taxonomy" id="630683"/>
    <lineage>
        <taxon>Eukaryota</taxon>
        <taxon>Metazoa</taxon>
        <taxon>Chordata</taxon>
        <taxon>Craniata</taxon>
        <taxon>Vertebrata</taxon>
        <taxon>Euteleostomi</taxon>
        <taxon>Actinopterygii</taxon>
        <taxon>Neopterygii</taxon>
        <taxon>Teleostei</taxon>
        <taxon>Neoteleostei</taxon>
        <taxon>Acanthomorphata</taxon>
        <taxon>Zeiogadaria</taxon>
        <taxon>Gadariae</taxon>
        <taxon>Gadiformes</taxon>
        <taxon>Muraenolepidoidei</taxon>
        <taxon>Muraenolepididae</taxon>
        <taxon>Muraenolepis</taxon>
    </lineage>
</organism>
<protein>
    <submittedName>
        <fullName evidence="2">Uncharacterized protein</fullName>
    </submittedName>
</protein>
<comment type="caution">
    <text evidence="2">The sequence shown here is derived from an EMBL/GenBank/DDBJ whole genome shotgun (WGS) entry which is preliminary data.</text>
</comment>
<name>A0A9Q0EJU4_9TELE</name>
<dbReference type="EMBL" id="JANIIK010000042">
    <property type="protein sequence ID" value="KAJ3607096.1"/>
    <property type="molecule type" value="Genomic_DNA"/>
</dbReference>
<dbReference type="Proteomes" id="UP001148018">
    <property type="component" value="Unassembled WGS sequence"/>
</dbReference>
<gene>
    <name evidence="2" type="ORF">NHX12_026610</name>
</gene>
<reference evidence="2" key="1">
    <citation type="submission" date="2022-07" db="EMBL/GenBank/DDBJ databases">
        <title>Chromosome-level genome of Muraenolepis orangiensis.</title>
        <authorList>
            <person name="Kim J."/>
        </authorList>
    </citation>
    <scope>NUCLEOTIDE SEQUENCE</scope>
    <source>
        <strain evidence="2">KU_S4_2022</strain>
        <tissue evidence="2">Muscle</tissue>
    </source>
</reference>
<dbReference type="OrthoDB" id="6107927at2759"/>
<sequence>MFTQDKNDDFDWTRHSAATRDTKYTPNTGPGGDRAGSKQGETPSGRPDPRPRSIDPSSGNSFKGGWVERLMGGVACRSVD</sequence>
<evidence type="ECO:0000313" key="2">
    <source>
        <dbReference type="EMBL" id="KAJ3607096.1"/>
    </source>
</evidence>
<feature type="compositionally biased region" description="Basic and acidic residues" evidence="1">
    <location>
        <begin position="1"/>
        <end position="23"/>
    </location>
</feature>
<proteinExistence type="predicted"/>
<dbReference type="AlphaFoldDB" id="A0A9Q0EJU4"/>
<accession>A0A9Q0EJU4</accession>
<keyword evidence="3" id="KW-1185">Reference proteome</keyword>
<evidence type="ECO:0000256" key="1">
    <source>
        <dbReference type="SAM" id="MobiDB-lite"/>
    </source>
</evidence>